<evidence type="ECO:0000313" key="2">
    <source>
        <dbReference type="EMBL" id="SFS08306.1"/>
    </source>
</evidence>
<evidence type="ECO:0000259" key="1">
    <source>
        <dbReference type="Pfam" id="PF07883"/>
    </source>
</evidence>
<proteinExistence type="predicted"/>
<dbReference type="InterPro" id="IPR011051">
    <property type="entry name" value="RmlC_Cupin_sf"/>
</dbReference>
<dbReference type="InterPro" id="IPR013096">
    <property type="entry name" value="Cupin_2"/>
</dbReference>
<gene>
    <name evidence="2" type="ORF">SAMN05216559_3399</name>
</gene>
<dbReference type="STRING" id="767519.SAMN05216559_3399"/>
<dbReference type="Pfam" id="PF07883">
    <property type="entry name" value="Cupin_2"/>
    <property type="match status" value="1"/>
</dbReference>
<organism evidence="2 3">
    <name type="scientific">Halomicrobium zhouii</name>
    <dbReference type="NCBI Taxonomy" id="767519"/>
    <lineage>
        <taxon>Archaea</taxon>
        <taxon>Methanobacteriati</taxon>
        <taxon>Methanobacteriota</taxon>
        <taxon>Stenosarchaea group</taxon>
        <taxon>Halobacteria</taxon>
        <taxon>Halobacteriales</taxon>
        <taxon>Haloarculaceae</taxon>
        <taxon>Halomicrobium</taxon>
    </lineage>
</organism>
<sequence>MSDDQLVDEADLEWSDVEHGDHEFRRKQLGAATAGDELGCSLYELPEGKQDWLRHYHEGNEEALFVLSGTGTISLGPDAEEHDLSAGDYVALPRGEAGTHAIEGGEGGLRYLMMSTMNEPDITVYPDDDKVGLYAGSAPGGAKDERTLSTYLDRNAEVAYWDEE</sequence>
<keyword evidence="3" id="KW-1185">Reference proteome</keyword>
<accession>A0A1I6LXX4</accession>
<dbReference type="Proteomes" id="UP000199062">
    <property type="component" value="Unassembled WGS sequence"/>
</dbReference>
<feature type="domain" description="Cupin type-2" evidence="1">
    <location>
        <begin position="42"/>
        <end position="113"/>
    </location>
</feature>
<evidence type="ECO:0000313" key="3">
    <source>
        <dbReference type="Proteomes" id="UP000199062"/>
    </source>
</evidence>
<dbReference type="EMBL" id="FOZK01000003">
    <property type="protein sequence ID" value="SFS08306.1"/>
    <property type="molecule type" value="Genomic_DNA"/>
</dbReference>
<name>A0A1I6LXX4_9EURY</name>
<reference evidence="2 3" key="1">
    <citation type="submission" date="2016-10" db="EMBL/GenBank/DDBJ databases">
        <authorList>
            <person name="de Groot N.N."/>
        </authorList>
    </citation>
    <scope>NUCLEOTIDE SEQUENCE [LARGE SCALE GENOMIC DNA]</scope>
    <source>
        <strain evidence="2 3">CGMCC 1.10457</strain>
    </source>
</reference>
<dbReference type="OrthoDB" id="49661at2157"/>
<dbReference type="AlphaFoldDB" id="A0A1I6LXX4"/>
<dbReference type="RefSeq" id="WP_089817872.1">
    <property type="nucleotide sequence ID" value="NZ_FOZK01000003.1"/>
</dbReference>
<dbReference type="Gene3D" id="2.60.120.10">
    <property type="entry name" value="Jelly Rolls"/>
    <property type="match status" value="1"/>
</dbReference>
<protein>
    <submittedName>
        <fullName evidence="2">Uncharacterized conserved protein, cupin superfamily</fullName>
    </submittedName>
</protein>
<dbReference type="SUPFAM" id="SSF51182">
    <property type="entry name" value="RmlC-like cupins"/>
    <property type="match status" value="1"/>
</dbReference>
<dbReference type="InterPro" id="IPR014710">
    <property type="entry name" value="RmlC-like_jellyroll"/>
</dbReference>